<accession>A0A316G2L9</accession>
<comment type="caution">
    <text evidence="2">The sequence shown here is derived from an EMBL/GenBank/DDBJ whole genome shotgun (WGS) entry which is preliminary data.</text>
</comment>
<dbReference type="RefSeq" id="WP_109760741.1">
    <property type="nucleotide sequence ID" value="NZ_CP034588.1"/>
</dbReference>
<dbReference type="SUPFAM" id="SSF56112">
    <property type="entry name" value="Protein kinase-like (PK-like)"/>
    <property type="match status" value="1"/>
</dbReference>
<evidence type="ECO:0000313" key="2">
    <source>
        <dbReference type="EMBL" id="PWK54635.1"/>
    </source>
</evidence>
<protein>
    <submittedName>
        <fullName evidence="2">Phosphotransferase family enzyme</fullName>
    </submittedName>
</protein>
<proteinExistence type="predicted"/>
<dbReference type="Pfam" id="PF01636">
    <property type="entry name" value="APH"/>
    <property type="match status" value="1"/>
</dbReference>
<dbReference type="InterPro" id="IPR002575">
    <property type="entry name" value="Aminoglycoside_PTrfase"/>
</dbReference>
<keyword evidence="3" id="KW-1185">Reference proteome</keyword>
<reference evidence="2 3" key="1">
    <citation type="submission" date="2018-05" db="EMBL/GenBank/DDBJ databases">
        <title>Genomic Encyclopedia of Type Strains, Phase IV (KMG-IV): sequencing the most valuable type-strain genomes for metagenomic binning, comparative biology and taxonomic classification.</title>
        <authorList>
            <person name="Goeker M."/>
        </authorList>
    </citation>
    <scope>NUCLEOTIDE SEQUENCE [LARGE SCALE GENOMIC DNA]</scope>
    <source>
        <strain evidence="2 3">DSM 103371</strain>
    </source>
</reference>
<dbReference type="OrthoDB" id="7851717at2"/>
<feature type="domain" description="Aminoglycoside phosphotransferase" evidence="1">
    <location>
        <begin position="137"/>
        <end position="334"/>
    </location>
</feature>
<evidence type="ECO:0000313" key="3">
    <source>
        <dbReference type="Proteomes" id="UP000245390"/>
    </source>
</evidence>
<dbReference type="KEGG" id="salo:EF888_14460"/>
<dbReference type="InterPro" id="IPR011009">
    <property type="entry name" value="Kinase-like_dom_sf"/>
</dbReference>
<dbReference type="AlphaFoldDB" id="A0A316G2L9"/>
<evidence type="ECO:0000259" key="1">
    <source>
        <dbReference type="Pfam" id="PF01636"/>
    </source>
</evidence>
<name>A0A316G2L9_9RHOB</name>
<gene>
    <name evidence="2" type="ORF">C8D95_11170</name>
</gene>
<sequence length="383" mass="40361">MIAIADAGLPGLSALGADALKRIAGTDEASLVRLRYRAGKRAVLHLATGPSGTGQGSAWFFEGDKARRLAARTEAATYDEVSGALYEAFPNDHRLPQVRLFLKDYGARAPALIGGTPAGAPRVVRYRPGLSCTFRCERAGGGAVYVKILADADPQLLAPANRRIAEALAGGPLSVAPVVATDASLSAIAYGEARGAPLDILLARGGVEPVLQSLDALRRFQTLAPTPERHMTRKVILERSADCVDLVAATVPACLAAAARILARLAEGRPRLGSRPIHADVKLEHIFLDGGRTTLIDTESVSLGPPDYDLAQLYGRLWQAEAEGLVATATVEAATREIVLSAGPAFGWCLDAVALRLARFHAQRPCAEAASRIEAIFERLAGA</sequence>
<keyword evidence="2" id="KW-0808">Transferase</keyword>
<dbReference type="EMBL" id="QGGV01000011">
    <property type="protein sequence ID" value="PWK54635.1"/>
    <property type="molecule type" value="Genomic_DNA"/>
</dbReference>
<dbReference type="Gene3D" id="3.90.1200.10">
    <property type="match status" value="1"/>
</dbReference>
<dbReference type="GO" id="GO:0016740">
    <property type="term" value="F:transferase activity"/>
    <property type="evidence" value="ECO:0007669"/>
    <property type="project" value="UniProtKB-KW"/>
</dbReference>
<dbReference type="Proteomes" id="UP000245390">
    <property type="component" value="Unassembled WGS sequence"/>
</dbReference>
<organism evidence="2 3">
    <name type="scientific">Silicimonas algicola</name>
    <dbReference type="NCBI Taxonomy" id="1826607"/>
    <lineage>
        <taxon>Bacteria</taxon>
        <taxon>Pseudomonadati</taxon>
        <taxon>Pseudomonadota</taxon>
        <taxon>Alphaproteobacteria</taxon>
        <taxon>Rhodobacterales</taxon>
        <taxon>Paracoccaceae</taxon>
    </lineage>
</organism>